<dbReference type="InterPro" id="IPR006118">
    <property type="entry name" value="Recombinase_CS"/>
</dbReference>
<comment type="caution">
    <text evidence="7">The sequence shown here is derived from an EMBL/GenBank/DDBJ whole genome shotgun (WGS) entry which is preliminary data.</text>
</comment>
<dbReference type="PANTHER" id="PTHR30461:SF2">
    <property type="entry name" value="SERINE RECOMBINASE PINE-RELATED"/>
    <property type="match status" value="1"/>
</dbReference>
<accession>A0ABN2YR62</accession>
<dbReference type="PROSITE" id="PS00397">
    <property type="entry name" value="RECOMBINASES_1"/>
    <property type="match status" value="1"/>
</dbReference>
<feature type="active site" description="O-(5'-phospho-DNA)-serine intermediate" evidence="4">
    <location>
        <position position="33"/>
    </location>
</feature>
<dbReference type="Pfam" id="PF00239">
    <property type="entry name" value="Resolvase"/>
    <property type="match status" value="1"/>
</dbReference>
<dbReference type="Pfam" id="PF13340">
    <property type="entry name" value="DUF4096"/>
    <property type="match status" value="1"/>
</dbReference>
<keyword evidence="3" id="KW-0233">DNA recombination</keyword>
<evidence type="ECO:0000256" key="3">
    <source>
        <dbReference type="ARBA" id="ARBA00023172"/>
    </source>
</evidence>
<proteinExistence type="predicted"/>
<dbReference type="Proteomes" id="UP001422759">
    <property type="component" value="Unassembled WGS sequence"/>
</dbReference>
<evidence type="ECO:0000256" key="5">
    <source>
        <dbReference type="SAM" id="MobiDB-lite"/>
    </source>
</evidence>
<dbReference type="InterPro" id="IPR003781">
    <property type="entry name" value="CoA-bd"/>
</dbReference>
<dbReference type="InterPro" id="IPR036291">
    <property type="entry name" value="NAD(P)-bd_dom_sf"/>
</dbReference>
<dbReference type="InterPro" id="IPR036162">
    <property type="entry name" value="Resolvase-like_N_sf"/>
</dbReference>
<organism evidence="7 8">
    <name type="scientific">Kitasatospora kazusensis</name>
    <dbReference type="NCBI Taxonomy" id="407974"/>
    <lineage>
        <taxon>Bacteria</taxon>
        <taxon>Bacillati</taxon>
        <taxon>Actinomycetota</taxon>
        <taxon>Actinomycetes</taxon>
        <taxon>Kitasatosporales</taxon>
        <taxon>Streptomycetaceae</taxon>
        <taxon>Kitasatospora</taxon>
    </lineage>
</organism>
<dbReference type="InterPro" id="IPR006119">
    <property type="entry name" value="Resolv_N"/>
</dbReference>
<keyword evidence="8" id="KW-1185">Reference proteome</keyword>
<dbReference type="CDD" id="cd00338">
    <property type="entry name" value="Ser_Recombinase"/>
    <property type="match status" value="1"/>
</dbReference>
<dbReference type="EMBL" id="BAAANT010000001">
    <property type="protein sequence ID" value="GAA2131006.1"/>
    <property type="molecule type" value="Genomic_DNA"/>
</dbReference>
<dbReference type="SMART" id="SM00857">
    <property type="entry name" value="Resolvase"/>
    <property type="match status" value="1"/>
</dbReference>
<protein>
    <submittedName>
        <fullName evidence="7">Recombinase family protein</fullName>
    </submittedName>
</protein>
<feature type="domain" description="Resolvase/invertase-type recombinase catalytic" evidence="6">
    <location>
        <begin position="25"/>
        <end position="175"/>
    </location>
</feature>
<dbReference type="SUPFAM" id="SSF51735">
    <property type="entry name" value="NAD(P)-binding Rossmann-fold domains"/>
    <property type="match status" value="1"/>
</dbReference>
<evidence type="ECO:0000256" key="2">
    <source>
        <dbReference type="ARBA" id="ARBA00023125"/>
    </source>
</evidence>
<keyword evidence="1" id="KW-0229">DNA integration</keyword>
<dbReference type="InterPro" id="IPR025161">
    <property type="entry name" value="IS402-like_dom"/>
</dbReference>
<evidence type="ECO:0000256" key="4">
    <source>
        <dbReference type="PROSITE-ProRule" id="PRU10137"/>
    </source>
</evidence>
<dbReference type="Gene3D" id="3.90.1750.20">
    <property type="entry name" value="Putative Large Serine Recombinase, Chain B, Domain 2"/>
    <property type="match status" value="1"/>
</dbReference>
<dbReference type="Gene3D" id="3.40.50.1390">
    <property type="entry name" value="Resolvase, N-terminal catalytic domain"/>
    <property type="match status" value="1"/>
</dbReference>
<dbReference type="PANTHER" id="PTHR30461">
    <property type="entry name" value="DNA-INVERTASE FROM LAMBDOID PROPHAGE"/>
    <property type="match status" value="1"/>
</dbReference>
<sequence length="738" mass="81523">MANKSTLAHGAAGVVARAISAPGLRAVDYLRVSTEEQKRGYGIASQGKKTKNHIARKGWDHQGTYKDEGVSGSLEAADRPDLKRLMEDAASVSRTFDVVVVNEGRAIGRTGRAFWRWVWALEDMGIFVAIVDGGIDNTTPDGRREMRRQADYAETEYETIRTRTQGGIQEKAEEGGLTGGKPRYGYRIENQGQKGQSRIAVDRCDHGAGCRIVHEYNVLHRAWELVAVDKLNIRRAALTLNAEGLLTRSGKPWSNRNLWSRLTEAADEPQVVFRHPGRAKLGADGTPLYGNTVVINLAPLFTPEERGRLRAAMADNRRGRKSRGPNAHYPLSGHVVGLCKSRYSGLKRKERDGRVYRCAGKVEKHAGAALCACPTINADELEKLVWEETCKLLGDPKRLKLMSEDWLRLADGNRVNYDERIADLGRQIEEQESALAITMVVAAKQAARRGLSGEAAEEAVQRVLKPLADEVGGLVELRDEAMAWKAETELAEKRASDLQELARAARTRLQDMPSDDQAEVLDLLNIQVTVTGMPPMGRRVDCSLARWFSDRERGVPVLSDAAWRKVEPVLMASEKRQRSNRLPHRTVLDALLFKARTGVPWAGLPEEFGNPTGLQTRYHRWVTTGVWAEAMELLGAEESTPLAETVYPLPPMEIEGVVDPRLFVGVDGAPEETVPVDVVDVFVNSSLAGEVADQAVAKGAKAVWFQLDVIDEAAYARTREAGLDMVMNRCPAIELPLL</sequence>
<dbReference type="InterPro" id="IPR025827">
    <property type="entry name" value="Zn_ribbon_recom_dom"/>
</dbReference>
<gene>
    <name evidence="7" type="ORF">GCM10009760_04220</name>
</gene>
<dbReference type="PROSITE" id="PS51736">
    <property type="entry name" value="RECOMBINASES_3"/>
    <property type="match status" value="1"/>
</dbReference>
<keyword evidence="2" id="KW-0238">DNA-binding</keyword>
<name>A0ABN2YR62_9ACTN</name>
<evidence type="ECO:0000313" key="8">
    <source>
        <dbReference type="Proteomes" id="UP001422759"/>
    </source>
</evidence>
<dbReference type="InterPro" id="IPR050639">
    <property type="entry name" value="SSR_resolvase"/>
</dbReference>
<dbReference type="InterPro" id="IPR038109">
    <property type="entry name" value="DNA_bind_recomb_sf"/>
</dbReference>
<evidence type="ECO:0000256" key="1">
    <source>
        <dbReference type="ARBA" id="ARBA00022908"/>
    </source>
</evidence>
<evidence type="ECO:0000259" key="6">
    <source>
        <dbReference type="PROSITE" id="PS51736"/>
    </source>
</evidence>
<reference evidence="7 8" key="1">
    <citation type="journal article" date="2019" name="Int. J. Syst. Evol. Microbiol.">
        <title>The Global Catalogue of Microorganisms (GCM) 10K type strain sequencing project: providing services to taxonomists for standard genome sequencing and annotation.</title>
        <authorList>
            <consortium name="The Broad Institute Genomics Platform"/>
            <consortium name="The Broad Institute Genome Sequencing Center for Infectious Disease"/>
            <person name="Wu L."/>
            <person name="Ma J."/>
        </authorList>
    </citation>
    <scope>NUCLEOTIDE SEQUENCE [LARGE SCALE GENOMIC DNA]</scope>
    <source>
        <strain evidence="7 8">JCM 14560</strain>
    </source>
</reference>
<dbReference type="Pfam" id="PF13408">
    <property type="entry name" value="Zn_ribbon_recom"/>
    <property type="match status" value="1"/>
</dbReference>
<evidence type="ECO:0000313" key="7">
    <source>
        <dbReference type="EMBL" id="GAA2131006.1"/>
    </source>
</evidence>
<feature type="region of interest" description="Disordered" evidence="5">
    <location>
        <begin position="164"/>
        <end position="184"/>
    </location>
</feature>
<dbReference type="Pfam" id="PF13380">
    <property type="entry name" value="CoA_binding_2"/>
    <property type="match status" value="1"/>
</dbReference>
<dbReference type="Gene3D" id="3.40.50.720">
    <property type="entry name" value="NAD(P)-binding Rossmann-like Domain"/>
    <property type="match status" value="1"/>
</dbReference>
<dbReference type="SUPFAM" id="SSF53041">
    <property type="entry name" value="Resolvase-like"/>
    <property type="match status" value="1"/>
</dbReference>